<feature type="compositionally biased region" description="Basic residues" evidence="1">
    <location>
        <begin position="477"/>
        <end position="494"/>
    </location>
</feature>
<feature type="region of interest" description="Disordered" evidence="1">
    <location>
        <begin position="142"/>
        <end position="171"/>
    </location>
</feature>
<feature type="compositionally biased region" description="Low complexity" evidence="1">
    <location>
        <begin position="282"/>
        <end position="306"/>
    </location>
</feature>
<dbReference type="Proteomes" id="UP001215598">
    <property type="component" value="Unassembled WGS sequence"/>
</dbReference>
<feature type="region of interest" description="Disordered" evidence="1">
    <location>
        <begin position="529"/>
        <end position="751"/>
    </location>
</feature>
<feature type="compositionally biased region" description="Polar residues" evidence="1">
    <location>
        <begin position="142"/>
        <end position="158"/>
    </location>
</feature>
<feature type="compositionally biased region" description="Low complexity" evidence="1">
    <location>
        <begin position="650"/>
        <end position="671"/>
    </location>
</feature>
<name>A0AAD7JU10_9AGAR</name>
<organism evidence="2 3">
    <name type="scientific">Mycena metata</name>
    <dbReference type="NCBI Taxonomy" id="1033252"/>
    <lineage>
        <taxon>Eukaryota</taxon>
        <taxon>Fungi</taxon>
        <taxon>Dikarya</taxon>
        <taxon>Basidiomycota</taxon>
        <taxon>Agaricomycotina</taxon>
        <taxon>Agaricomycetes</taxon>
        <taxon>Agaricomycetidae</taxon>
        <taxon>Agaricales</taxon>
        <taxon>Marasmiineae</taxon>
        <taxon>Mycenaceae</taxon>
        <taxon>Mycena</taxon>
    </lineage>
</organism>
<comment type="caution">
    <text evidence="2">The sequence shown here is derived from an EMBL/GenBank/DDBJ whole genome shotgun (WGS) entry which is preliminary data.</text>
</comment>
<feature type="region of interest" description="Disordered" evidence="1">
    <location>
        <begin position="1"/>
        <end position="26"/>
    </location>
</feature>
<feature type="compositionally biased region" description="Basic and acidic residues" evidence="1">
    <location>
        <begin position="430"/>
        <end position="439"/>
    </location>
</feature>
<feature type="compositionally biased region" description="Low complexity" evidence="1">
    <location>
        <begin position="1"/>
        <end position="19"/>
    </location>
</feature>
<feature type="compositionally biased region" description="Low complexity" evidence="1">
    <location>
        <begin position="255"/>
        <end position="270"/>
    </location>
</feature>
<dbReference type="AlphaFoldDB" id="A0AAD7JU10"/>
<feature type="compositionally biased region" description="Pro residues" evidence="1">
    <location>
        <begin position="442"/>
        <end position="453"/>
    </location>
</feature>
<protein>
    <submittedName>
        <fullName evidence="2">Uncharacterized protein</fullName>
    </submittedName>
</protein>
<proteinExistence type="predicted"/>
<feature type="compositionally biased region" description="Basic and acidic residues" evidence="1">
    <location>
        <begin position="381"/>
        <end position="394"/>
    </location>
</feature>
<sequence>MNAHNTTTRRGGARRPAATHLRRPLARSNSSLLGTIKNIVTAPLAWFATTEDFEDSPDPKGKRRRHTASHSAPAADDNEGPPRSKRARVKSPDSQIQFHPEPQYVAPPYSQPSMGYLDPPSSVFNNQSNFYRSNSVNITAPTLNQFNPSNRSGLSRTMSIDPPHNPISFPRDTIMNFTPLERDTSMEASFIRTSSSIPRDLSMPLPTTRTSIRPRSSLTPQPAQPREVSEPPPLSSLAQKPIFVRAPPESHRRLSSQSSSSSTLGSLVESQRSTRSPMRQHSSLLFGSGSQSQAAESSSARQPAAAERALHELDIYKTPLLPTRSRLRSSPDASLPSNSSKAADASDMFRPRRSSQLLLMRDDRRASGSGRRVSYGFLDTEEPKEKEKKPKVNETKPYAGEGGMKKLLARRMKEVEEDEGGDSQAQFKAPGDRPDESRPEISQPPPLPLPLPPLASTSDWQKPEPHSTSSGSSLRVGRTKTSRSHITRPGRPTKKFSAAFEDDIEEFMDDGEDNEREKDLQELKEAASKLPTFDIPPGFSFAKEPNAKPVEHDANAKEPPIATLPFSFGKPSVPSETVDPLSAPKDTPAAIPQPKPPLSSAFSFGSEAGPSTVTEKATEPSGNGAAVPNFFASSKLLSQASAPSPPLPSTFPSFSLPSSTPAPSTDSVATPKPAASMIFPSTPAAAPLPAPSFTPTSTPIKDTENPLWVGDTAKKIDAPSTSGFMFGGGGTSGATATPQAPSAVDAEAQST</sequence>
<evidence type="ECO:0000313" key="3">
    <source>
        <dbReference type="Proteomes" id="UP001215598"/>
    </source>
</evidence>
<evidence type="ECO:0000313" key="2">
    <source>
        <dbReference type="EMBL" id="KAJ7771812.1"/>
    </source>
</evidence>
<evidence type="ECO:0000256" key="1">
    <source>
        <dbReference type="SAM" id="MobiDB-lite"/>
    </source>
</evidence>
<accession>A0AAD7JU10</accession>
<keyword evidence="3" id="KW-1185">Reference proteome</keyword>
<gene>
    <name evidence="2" type="ORF">B0H16DRAFT_196549</name>
</gene>
<feature type="compositionally biased region" description="Polar residues" evidence="1">
    <location>
        <begin position="455"/>
        <end position="473"/>
    </location>
</feature>
<feature type="compositionally biased region" description="Low complexity" evidence="1">
    <location>
        <begin position="330"/>
        <end position="340"/>
    </location>
</feature>
<feature type="region of interest" description="Disordered" evidence="1">
    <location>
        <begin position="321"/>
        <end position="498"/>
    </location>
</feature>
<feature type="compositionally biased region" description="Polar residues" evidence="1">
    <location>
        <begin position="271"/>
        <end position="281"/>
    </location>
</feature>
<feature type="compositionally biased region" description="Low complexity" evidence="1">
    <location>
        <begin position="733"/>
        <end position="743"/>
    </location>
</feature>
<feature type="compositionally biased region" description="Low complexity" evidence="1">
    <location>
        <begin position="630"/>
        <end position="642"/>
    </location>
</feature>
<feature type="region of interest" description="Disordered" evidence="1">
    <location>
        <begin position="192"/>
        <end position="306"/>
    </location>
</feature>
<feature type="compositionally biased region" description="Basic and acidic residues" evidence="1">
    <location>
        <begin position="545"/>
        <end position="556"/>
    </location>
</feature>
<feature type="region of interest" description="Disordered" evidence="1">
    <location>
        <begin position="51"/>
        <end position="103"/>
    </location>
</feature>
<feature type="compositionally biased region" description="Polar residues" evidence="1">
    <location>
        <begin position="205"/>
        <end position="221"/>
    </location>
</feature>
<reference evidence="2" key="1">
    <citation type="submission" date="2023-03" db="EMBL/GenBank/DDBJ databases">
        <title>Massive genome expansion in bonnet fungi (Mycena s.s.) driven by repeated elements and novel gene families across ecological guilds.</title>
        <authorList>
            <consortium name="Lawrence Berkeley National Laboratory"/>
            <person name="Harder C.B."/>
            <person name="Miyauchi S."/>
            <person name="Viragh M."/>
            <person name="Kuo A."/>
            <person name="Thoen E."/>
            <person name="Andreopoulos B."/>
            <person name="Lu D."/>
            <person name="Skrede I."/>
            <person name="Drula E."/>
            <person name="Henrissat B."/>
            <person name="Morin E."/>
            <person name="Kohler A."/>
            <person name="Barry K."/>
            <person name="LaButti K."/>
            <person name="Morin E."/>
            <person name="Salamov A."/>
            <person name="Lipzen A."/>
            <person name="Mereny Z."/>
            <person name="Hegedus B."/>
            <person name="Baldrian P."/>
            <person name="Stursova M."/>
            <person name="Weitz H."/>
            <person name="Taylor A."/>
            <person name="Grigoriev I.V."/>
            <person name="Nagy L.G."/>
            <person name="Martin F."/>
            <person name="Kauserud H."/>
        </authorList>
    </citation>
    <scope>NUCLEOTIDE SEQUENCE</scope>
    <source>
        <strain evidence="2">CBHHK182m</strain>
    </source>
</reference>
<dbReference type="EMBL" id="JARKIB010000015">
    <property type="protein sequence ID" value="KAJ7771812.1"/>
    <property type="molecule type" value="Genomic_DNA"/>
</dbReference>